<gene>
    <name evidence="1" type="ordered locus">SPAB_03323</name>
</gene>
<dbReference type="AlphaFoldDB" id="A0A6C6Z648"/>
<accession>A0A6C6Z648</accession>
<protein>
    <submittedName>
        <fullName evidence="1">Uncharacterized protein</fullName>
    </submittedName>
</protein>
<proteinExistence type="predicted"/>
<name>A0A6C6Z648_SALPB</name>
<sequence length="36" mass="4268">MWIYQVHNYFAILFGKEQEIGTNNLVLFSFNISDSQ</sequence>
<dbReference type="EMBL" id="CP000886">
    <property type="protein sequence ID" value="ABX68681.1"/>
    <property type="molecule type" value="Genomic_DNA"/>
</dbReference>
<organism evidence="1 2">
    <name type="scientific">Salmonella paratyphi B (strain ATCC BAA-1250 / SPB7)</name>
    <dbReference type="NCBI Taxonomy" id="1016998"/>
    <lineage>
        <taxon>Bacteria</taxon>
        <taxon>Pseudomonadati</taxon>
        <taxon>Pseudomonadota</taxon>
        <taxon>Gammaproteobacteria</taxon>
        <taxon>Enterobacterales</taxon>
        <taxon>Enterobacteriaceae</taxon>
        <taxon>Salmonella</taxon>
    </lineage>
</organism>
<evidence type="ECO:0000313" key="1">
    <source>
        <dbReference type="EMBL" id="ABX68681.1"/>
    </source>
</evidence>
<reference evidence="1 2" key="1">
    <citation type="submission" date="2007-11" db="EMBL/GenBank/DDBJ databases">
        <authorList>
            <consortium name="The Salmonella enterica serovar Paratyphi B Genome Sequencing Project"/>
            <person name="McClelland M."/>
            <person name="Sanderson E.K."/>
            <person name="Porwollik S."/>
            <person name="Spieth J."/>
            <person name="Clifton W.S."/>
            <person name="Fulton R."/>
            <person name="Cordes M."/>
            <person name="Wollam A."/>
            <person name="Shah N."/>
            <person name="Pepin K."/>
            <person name="Bhonagiri V."/>
            <person name="Nash W."/>
            <person name="Johnson M."/>
            <person name="Thiruvilangam P."/>
            <person name="Wilson R."/>
        </authorList>
    </citation>
    <scope>NUCLEOTIDE SEQUENCE [LARGE SCALE GENOMIC DNA]</scope>
    <source>
        <strain evidence="2">ATCC BAA-1250 / SPB7</strain>
    </source>
</reference>
<dbReference type="Proteomes" id="UP000008556">
    <property type="component" value="Chromosome"/>
</dbReference>
<evidence type="ECO:0000313" key="2">
    <source>
        <dbReference type="Proteomes" id="UP000008556"/>
    </source>
</evidence>
<dbReference type="KEGG" id="spq:SPAB_03323"/>